<dbReference type="STRING" id="405436.SAMN05444365_105192"/>
<dbReference type="EMBL" id="FNPH01000005">
    <property type="protein sequence ID" value="SDZ07573.1"/>
    <property type="molecule type" value="Genomic_DNA"/>
</dbReference>
<protein>
    <submittedName>
        <fullName evidence="1">Uncharacterized protein</fullName>
    </submittedName>
</protein>
<dbReference type="RefSeq" id="WP_281247279.1">
    <property type="nucleotide sequence ID" value="NZ_FNPH01000005.1"/>
</dbReference>
<dbReference type="AlphaFoldDB" id="A0A1H3Q2W4"/>
<organism evidence="1 2">
    <name type="scientific">Micromonospora pattaloongensis</name>
    <dbReference type="NCBI Taxonomy" id="405436"/>
    <lineage>
        <taxon>Bacteria</taxon>
        <taxon>Bacillati</taxon>
        <taxon>Actinomycetota</taxon>
        <taxon>Actinomycetes</taxon>
        <taxon>Micromonosporales</taxon>
        <taxon>Micromonosporaceae</taxon>
        <taxon>Micromonospora</taxon>
    </lineage>
</organism>
<proteinExistence type="predicted"/>
<accession>A0A1H3Q2W4</accession>
<gene>
    <name evidence="1" type="ORF">SAMN05444365_105192</name>
</gene>
<keyword evidence="2" id="KW-1185">Reference proteome</keyword>
<reference evidence="2" key="1">
    <citation type="submission" date="2016-10" db="EMBL/GenBank/DDBJ databases">
        <authorList>
            <person name="Varghese N."/>
            <person name="Submissions S."/>
        </authorList>
    </citation>
    <scope>NUCLEOTIDE SEQUENCE [LARGE SCALE GENOMIC DNA]</scope>
    <source>
        <strain evidence="2">DSM 45245</strain>
    </source>
</reference>
<evidence type="ECO:0000313" key="1">
    <source>
        <dbReference type="EMBL" id="SDZ07573.1"/>
    </source>
</evidence>
<evidence type="ECO:0000313" key="2">
    <source>
        <dbReference type="Proteomes" id="UP000242415"/>
    </source>
</evidence>
<name>A0A1H3Q2W4_9ACTN</name>
<sequence>MAFAKSHFGADRPTYCEISTRSRTWRLFPGAKRGYRCRPSRSVW</sequence>
<dbReference type="Proteomes" id="UP000242415">
    <property type="component" value="Unassembled WGS sequence"/>
</dbReference>